<name>A0AAP2CRC4_9RHOB</name>
<comment type="caution">
    <text evidence="2">The sequence shown here is derived from an EMBL/GenBank/DDBJ whole genome shotgun (WGS) entry which is preliminary data.</text>
</comment>
<accession>A0AAP2CRC4</accession>
<keyword evidence="1" id="KW-0732">Signal</keyword>
<dbReference type="EMBL" id="JADQAZ010000003">
    <property type="protein sequence ID" value="MBT0958899.1"/>
    <property type="molecule type" value="Genomic_DNA"/>
</dbReference>
<evidence type="ECO:0000313" key="2">
    <source>
        <dbReference type="EMBL" id="MBT0958899.1"/>
    </source>
</evidence>
<dbReference type="AlphaFoldDB" id="A0AAP2CRC4"/>
<feature type="signal peptide" evidence="1">
    <location>
        <begin position="1"/>
        <end position="20"/>
    </location>
</feature>
<evidence type="ECO:0000256" key="1">
    <source>
        <dbReference type="SAM" id="SignalP"/>
    </source>
</evidence>
<organism evidence="2 3">
    <name type="scientific">Harenicola maris</name>
    <dbReference type="NCBI Taxonomy" id="2841044"/>
    <lineage>
        <taxon>Bacteria</taxon>
        <taxon>Pseudomonadati</taxon>
        <taxon>Pseudomonadota</taxon>
        <taxon>Alphaproteobacteria</taxon>
        <taxon>Rhodobacterales</taxon>
        <taxon>Paracoccaceae</taxon>
        <taxon>Harenicola</taxon>
    </lineage>
</organism>
<evidence type="ECO:0000313" key="3">
    <source>
        <dbReference type="Proteomes" id="UP001315686"/>
    </source>
</evidence>
<dbReference type="PROSITE" id="PS51257">
    <property type="entry name" value="PROKAR_LIPOPROTEIN"/>
    <property type="match status" value="1"/>
</dbReference>
<dbReference type="RefSeq" id="WP_327795113.1">
    <property type="nucleotide sequence ID" value="NZ_JADQAZ010000003.1"/>
</dbReference>
<keyword evidence="3" id="KW-1185">Reference proteome</keyword>
<reference evidence="2 3" key="1">
    <citation type="journal article" date="2021" name="Arch. Microbiol.">
        <title>Harenicola maris gen. nov., sp. nov. isolated from the Sea of Japan shallow sediments.</title>
        <authorList>
            <person name="Romanenko L.A."/>
            <person name="Kurilenko V.V."/>
            <person name="Chernysheva N.Y."/>
            <person name="Tekutyeva L.A."/>
            <person name="Velansky P.V."/>
            <person name="Svetashev V.I."/>
            <person name="Isaeva M.P."/>
        </authorList>
    </citation>
    <scope>NUCLEOTIDE SEQUENCE [LARGE SCALE GENOMIC DNA]</scope>
    <source>
        <strain evidence="2 3">KMM 3653</strain>
    </source>
</reference>
<sequence>MIPLARPAAALALALLTACANEPTQVTDIHTGITAGVSARHSVFNNLLVNVTGQAFIAQKGKEVRQGIYVDQVSTATGWSFFHSAYSFGTQLPYERGASNVLSCASLGCTVQEQGAVILTPAQFDKARSTGMELLLQGSGNRVVIQVPAEAFEEAHSQRPG</sequence>
<protein>
    <recommendedName>
        <fullName evidence="4">Lipoprotein</fullName>
    </recommendedName>
</protein>
<dbReference type="Proteomes" id="UP001315686">
    <property type="component" value="Unassembled WGS sequence"/>
</dbReference>
<proteinExistence type="predicted"/>
<feature type="chain" id="PRO_5042933639" description="Lipoprotein" evidence="1">
    <location>
        <begin position="21"/>
        <end position="161"/>
    </location>
</feature>
<evidence type="ECO:0008006" key="4">
    <source>
        <dbReference type="Google" id="ProtNLM"/>
    </source>
</evidence>
<gene>
    <name evidence="2" type="ORF">IV417_16035</name>
</gene>